<feature type="domain" description="Polysaccharide lyase 8 N-terminal alpha-helical" evidence="6">
    <location>
        <begin position="57"/>
        <end position="326"/>
    </location>
</feature>
<evidence type="ECO:0000256" key="2">
    <source>
        <dbReference type="ARBA" id="ARBA00022729"/>
    </source>
</evidence>
<gene>
    <name evidence="7" type="ORF">Purlil1_4047</name>
</gene>
<dbReference type="InterPro" id="IPR011013">
    <property type="entry name" value="Gal_mutarotase_sf_dom"/>
</dbReference>
<reference evidence="7 8" key="1">
    <citation type="journal article" date="2024" name="Microbiol. Resour. Announc.">
        <title>Genome annotations for the ascomycete fungi Trichoderma harzianum, Trichoderma aggressivum, and Purpureocillium lilacinum.</title>
        <authorList>
            <person name="Beijen E.P.W."/>
            <person name="Ohm R.A."/>
        </authorList>
    </citation>
    <scope>NUCLEOTIDE SEQUENCE [LARGE SCALE GENOMIC DNA]</scope>
    <source>
        <strain evidence="7 8">CBS 150709</strain>
    </source>
</reference>
<name>A0ABR0C5Y6_PURLI</name>
<accession>A0ABR0C5Y6</accession>
<evidence type="ECO:0000256" key="1">
    <source>
        <dbReference type="ARBA" id="ARBA00006699"/>
    </source>
</evidence>
<keyword evidence="3" id="KW-0456">Lyase</keyword>
<evidence type="ECO:0000313" key="7">
    <source>
        <dbReference type="EMBL" id="KAK4091617.1"/>
    </source>
</evidence>
<dbReference type="Pfam" id="PF08124">
    <property type="entry name" value="Lyase_8_N"/>
    <property type="match status" value="1"/>
</dbReference>
<comment type="similarity">
    <text evidence="1">Belongs to the polysaccharide lyase 8 family.</text>
</comment>
<dbReference type="Gene3D" id="2.60.220.10">
    <property type="entry name" value="Polysaccharide lyase family 8-like, C-terminal"/>
    <property type="match status" value="1"/>
</dbReference>
<dbReference type="InterPro" id="IPR008929">
    <property type="entry name" value="Chondroitin_lyas"/>
</dbReference>
<evidence type="ECO:0000259" key="5">
    <source>
        <dbReference type="Pfam" id="PF02278"/>
    </source>
</evidence>
<dbReference type="EMBL" id="JAWRVI010000011">
    <property type="protein sequence ID" value="KAK4091617.1"/>
    <property type="molecule type" value="Genomic_DNA"/>
</dbReference>
<evidence type="ECO:0000256" key="3">
    <source>
        <dbReference type="ARBA" id="ARBA00023239"/>
    </source>
</evidence>
<dbReference type="Gene3D" id="1.50.10.100">
    <property type="entry name" value="Chondroitin AC/alginate lyase"/>
    <property type="match status" value="1"/>
</dbReference>
<proteinExistence type="inferred from homology"/>
<protein>
    <submittedName>
        <fullName evidence="7">CAZyme family PL8</fullName>
    </submittedName>
</protein>
<dbReference type="SUPFAM" id="SSF74650">
    <property type="entry name" value="Galactose mutarotase-like"/>
    <property type="match status" value="1"/>
</dbReference>
<sequence length="807" mass="87244">MRASVFSCMRLIGAGFLFSGVARAANLDDEVALVAQRQMANVAQFPDPPLIANIDKWLAAQKSDGTWSDVNYLSGCAAQRANWPIQEHWNRVITFAAAWSGANPSIDAKWKGSEDLMSAISKGLDYWFDNDYEPADCMGNGGNAGCPCGTPGLWNTNWYGQAILIPQLCSTACLLLKDANLTESQNAGCARIPRRSYDLRDGSYGTGGKLTAANVRLPQMHEGSNASNNWLTRKQVVLVMQNSVNLALYTNNATMLADAYSRTMKTMTFADTPKQDGTHRDGTFLQHVGILYNGNYGKDFFNVFIALQSAAIGTSFAAPDDTRSAIAAQARGNEWMIFTDYETRREHWDFNAIGRFVAFPVVDKQASADINFNTSKLAAATKDFAGANDLSDTIRRLQSNGTEKLVGNKGFWASDYMVTLTHPLPPRAFTVPKQPSQVHRRNSFILTNKMLSVRSTNSESVNGANPYAFHLGQGTLFSYVTGNEYKDIMAAWDWNLVPGTTTQLNTPKLAGSNAGNSGKKDFVGVVSDGKVGTSVEDYVDPLDASFSYRKAWFYSDDSVLVVTSDIKSSGKAPVITVLDNRAAAESNKVWVNDKVVDASHGLQTKGNTLFYGGNGYVAYGDDFALTLAQGDRTGNWTEISTSTVGVTTVPIFSGYTTITKSSFSYAVFPATSRSKLAKEARKPTLTPILGTGVSGAAGSNKLSLVFWPGGDKSITVDLAKIGWDKSGSITITSDQPGAYLFKPLCNAKHKKAMKLRVALSDPTQKLTSTSFSIAVKRGTVTPSKVDVELPTGGMAGSSTSRDVVVRF</sequence>
<dbReference type="Proteomes" id="UP001287286">
    <property type="component" value="Unassembled WGS sequence"/>
</dbReference>
<dbReference type="Pfam" id="PF02278">
    <property type="entry name" value="Lyase_8"/>
    <property type="match status" value="1"/>
</dbReference>
<organism evidence="7 8">
    <name type="scientific">Purpureocillium lilacinum</name>
    <name type="common">Paecilomyces lilacinus</name>
    <dbReference type="NCBI Taxonomy" id="33203"/>
    <lineage>
        <taxon>Eukaryota</taxon>
        <taxon>Fungi</taxon>
        <taxon>Dikarya</taxon>
        <taxon>Ascomycota</taxon>
        <taxon>Pezizomycotina</taxon>
        <taxon>Sordariomycetes</taxon>
        <taxon>Hypocreomycetidae</taxon>
        <taxon>Hypocreales</taxon>
        <taxon>Ophiocordycipitaceae</taxon>
        <taxon>Purpureocillium</taxon>
    </lineage>
</organism>
<dbReference type="Gene3D" id="2.70.98.10">
    <property type="match status" value="1"/>
</dbReference>
<keyword evidence="8" id="KW-1185">Reference proteome</keyword>
<evidence type="ECO:0000256" key="4">
    <source>
        <dbReference type="SAM" id="SignalP"/>
    </source>
</evidence>
<evidence type="ECO:0000259" key="6">
    <source>
        <dbReference type="Pfam" id="PF08124"/>
    </source>
</evidence>
<dbReference type="InterPro" id="IPR012970">
    <property type="entry name" value="Lyase_8_alpha_N"/>
</dbReference>
<dbReference type="InterPro" id="IPR014718">
    <property type="entry name" value="GH-type_carb-bd"/>
</dbReference>
<dbReference type="InterPro" id="IPR003159">
    <property type="entry name" value="Lyase_8_central_dom"/>
</dbReference>
<dbReference type="InterPro" id="IPR011071">
    <property type="entry name" value="Lyase_8-like_C"/>
</dbReference>
<feature type="signal peptide" evidence="4">
    <location>
        <begin position="1"/>
        <end position="24"/>
    </location>
</feature>
<feature type="domain" description="Polysaccharide lyase family 8 central" evidence="5">
    <location>
        <begin position="438"/>
        <end position="672"/>
    </location>
</feature>
<dbReference type="PANTHER" id="PTHR38481:SF1">
    <property type="entry name" value="HYALURONATE LYASE"/>
    <property type="match status" value="1"/>
</dbReference>
<keyword evidence="2 4" id="KW-0732">Signal</keyword>
<dbReference type="InterPro" id="IPR038970">
    <property type="entry name" value="Lyase_8"/>
</dbReference>
<dbReference type="PANTHER" id="PTHR38481">
    <property type="entry name" value="HYALURONATE LYASE"/>
    <property type="match status" value="1"/>
</dbReference>
<evidence type="ECO:0000313" key="8">
    <source>
        <dbReference type="Proteomes" id="UP001287286"/>
    </source>
</evidence>
<comment type="caution">
    <text evidence="7">The sequence shown here is derived from an EMBL/GenBank/DDBJ whole genome shotgun (WGS) entry which is preliminary data.</text>
</comment>
<feature type="chain" id="PRO_5045599694" evidence="4">
    <location>
        <begin position="25"/>
        <end position="807"/>
    </location>
</feature>
<dbReference type="SUPFAM" id="SSF48230">
    <property type="entry name" value="Chondroitin AC/alginate lyase"/>
    <property type="match status" value="1"/>
</dbReference>